<sequence length="89" mass="9828">MMWLVECPLWDQGLVRPLLTEAGDIVLMCDSCTTVWCGPDDVESESYSQPAGPDWDTGCGSHVKPGTTKWADMDDVRKAGWGELEWHAG</sequence>
<dbReference type="AlphaFoldDB" id="A0A1I1CH74"/>
<gene>
    <name evidence="1" type="ORF">SAMN05216266_1299</name>
</gene>
<dbReference type="Proteomes" id="UP000243799">
    <property type="component" value="Unassembled WGS sequence"/>
</dbReference>
<name>A0A1I1CH74_9PSEU</name>
<evidence type="ECO:0000313" key="2">
    <source>
        <dbReference type="Proteomes" id="UP000243799"/>
    </source>
</evidence>
<protein>
    <submittedName>
        <fullName evidence="1">Uncharacterized protein</fullName>
    </submittedName>
</protein>
<dbReference type="STRING" id="490629.SAMN05216266_1299"/>
<accession>A0A1I1CH74</accession>
<evidence type="ECO:0000313" key="1">
    <source>
        <dbReference type="EMBL" id="SFB61827.1"/>
    </source>
</evidence>
<proteinExistence type="predicted"/>
<keyword evidence="2" id="KW-1185">Reference proteome</keyword>
<dbReference type="EMBL" id="FOKG01000029">
    <property type="protein sequence ID" value="SFB61827.1"/>
    <property type="molecule type" value="Genomic_DNA"/>
</dbReference>
<reference evidence="2" key="1">
    <citation type="submission" date="2016-10" db="EMBL/GenBank/DDBJ databases">
        <authorList>
            <person name="Varghese N."/>
            <person name="Submissions S."/>
        </authorList>
    </citation>
    <scope>NUCLEOTIDE SEQUENCE [LARGE SCALE GENOMIC DNA]</scope>
    <source>
        <strain evidence="2">CGMCC 4.3568</strain>
    </source>
</reference>
<organism evidence="1 2">
    <name type="scientific">Amycolatopsis marina</name>
    <dbReference type="NCBI Taxonomy" id="490629"/>
    <lineage>
        <taxon>Bacteria</taxon>
        <taxon>Bacillati</taxon>
        <taxon>Actinomycetota</taxon>
        <taxon>Actinomycetes</taxon>
        <taxon>Pseudonocardiales</taxon>
        <taxon>Pseudonocardiaceae</taxon>
        <taxon>Amycolatopsis</taxon>
    </lineage>
</organism>